<sequence>MAEYSQKNGKRLTYQGLAELTGISKATLEALGSRPDYNTTLHVLDTLCKHLQCEVSDLVVYREDY</sequence>
<name>A0ABQ2WNH1_9GAMM</name>
<evidence type="ECO:0000313" key="2">
    <source>
        <dbReference type="EMBL" id="GGW63815.1"/>
    </source>
</evidence>
<evidence type="ECO:0000259" key="1">
    <source>
        <dbReference type="Pfam" id="PF13443"/>
    </source>
</evidence>
<evidence type="ECO:0000313" key="3">
    <source>
        <dbReference type="Proteomes" id="UP000647585"/>
    </source>
</evidence>
<proteinExistence type="predicted"/>
<feature type="domain" description="HTH cro/C1-type" evidence="1">
    <location>
        <begin position="10"/>
        <end position="63"/>
    </location>
</feature>
<dbReference type="Proteomes" id="UP000647585">
    <property type="component" value="Unassembled WGS sequence"/>
</dbReference>
<dbReference type="CDD" id="cd00093">
    <property type="entry name" value="HTH_XRE"/>
    <property type="match status" value="1"/>
</dbReference>
<dbReference type="EMBL" id="BMXO01000013">
    <property type="protein sequence ID" value="GGW63815.1"/>
    <property type="molecule type" value="Genomic_DNA"/>
</dbReference>
<gene>
    <name evidence="2" type="ORF">GCM10007158_25690</name>
</gene>
<reference evidence="3" key="1">
    <citation type="journal article" date="2019" name="Int. J. Syst. Evol. Microbiol.">
        <title>The Global Catalogue of Microorganisms (GCM) 10K type strain sequencing project: providing services to taxonomists for standard genome sequencing and annotation.</title>
        <authorList>
            <consortium name="The Broad Institute Genomics Platform"/>
            <consortium name="The Broad Institute Genome Sequencing Center for Infectious Disease"/>
            <person name="Wu L."/>
            <person name="Ma J."/>
        </authorList>
    </citation>
    <scope>NUCLEOTIDE SEQUENCE [LARGE SCALE GENOMIC DNA]</scope>
    <source>
        <strain evidence="3">KCTC 22157</strain>
    </source>
</reference>
<accession>A0ABQ2WNH1</accession>
<keyword evidence="3" id="KW-1185">Reference proteome</keyword>
<dbReference type="RefSeq" id="WP_373294985.1">
    <property type="nucleotide sequence ID" value="NZ_BMXO01000013.1"/>
</dbReference>
<dbReference type="Gene3D" id="1.10.260.40">
    <property type="entry name" value="lambda repressor-like DNA-binding domains"/>
    <property type="match status" value="1"/>
</dbReference>
<protein>
    <recommendedName>
        <fullName evidence="1">HTH cro/C1-type domain-containing protein</fullName>
    </recommendedName>
</protein>
<dbReference type="InterPro" id="IPR001387">
    <property type="entry name" value="Cro/C1-type_HTH"/>
</dbReference>
<dbReference type="Pfam" id="PF13443">
    <property type="entry name" value="HTH_26"/>
    <property type="match status" value="1"/>
</dbReference>
<dbReference type="InterPro" id="IPR010982">
    <property type="entry name" value="Lambda_DNA-bd_dom_sf"/>
</dbReference>
<organism evidence="2 3">
    <name type="scientific">Halomonas johnsoniae</name>
    <dbReference type="NCBI Taxonomy" id="502832"/>
    <lineage>
        <taxon>Bacteria</taxon>
        <taxon>Pseudomonadati</taxon>
        <taxon>Pseudomonadota</taxon>
        <taxon>Gammaproteobacteria</taxon>
        <taxon>Oceanospirillales</taxon>
        <taxon>Halomonadaceae</taxon>
        <taxon>Halomonas</taxon>
    </lineage>
</organism>
<dbReference type="SUPFAM" id="SSF47413">
    <property type="entry name" value="lambda repressor-like DNA-binding domains"/>
    <property type="match status" value="1"/>
</dbReference>
<comment type="caution">
    <text evidence="2">The sequence shown here is derived from an EMBL/GenBank/DDBJ whole genome shotgun (WGS) entry which is preliminary data.</text>
</comment>